<dbReference type="RefSeq" id="WP_246000013.1">
    <property type="nucleotide sequence ID" value="NZ_JARRRY010000017.1"/>
</dbReference>
<dbReference type="Proteomes" id="UP001218246">
    <property type="component" value="Unassembled WGS sequence"/>
</dbReference>
<evidence type="ECO:0008006" key="3">
    <source>
        <dbReference type="Google" id="ProtNLM"/>
    </source>
</evidence>
<evidence type="ECO:0000313" key="2">
    <source>
        <dbReference type="Proteomes" id="UP001218246"/>
    </source>
</evidence>
<dbReference type="EMBL" id="JARULN010000018">
    <property type="protein sequence ID" value="MDG5755102.1"/>
    <property type="molecule type" value="Genomic_DNA"/>
</dbReference>
<protein>
    <recommendedName>
        <fullName evidence="3">DUF4075 domain-containing protein</fullName>
    </recommendedName>
</protein>
<accession>A0ABT6H6Y6</accession>
<evidence type="ECO:0000313" key="1">
    <source>
        <dbReference type="EMBL" id="MDG5755102.1"/>
    </source>
</evidence>
<organism evidence="1 2">
    <name type="scientific">Ectobacillus antri</name>
    <dbReference type="NCBI Taxonomy" id="2486280"/>
    <lineage>
        <taxon>Bacteria</taxon>
        <taxon>Bacillati</taxon>
        <taxon>Bacillota</taxon>
        <taxon>Bacilli</taxon>
        <taxon>Bacillales</taxon>
        <taxon>Bacillaceae</taxon>
        <taxon>Ectobacillus</taxon>
    </lineage>
</organism>
<keyword evidence="2" id="KW-1185">Reference proteome</keyword>
<sequence>MEKNVKKNNVVRNIAIGVAVGAAVTMLKKSNREKVAQNVRNVKTKVDEIRQNPAPLKARVKETVQAVSENGKGVAALGMVKEKVNELQKLTPIVVETLKETRDIFTEKKRTLREKREITEGIEIKSESVVEENAGMEEARELMLQIPEEETEEIMLEKSAELKNETLVVAQNEAEEKKETKQSV</sequence>
<comment type="caution">
    <text evidence="1">The sequence shown here is derived from an EMBL/GenBank/DDBJ whole genome shotgun (WGS) entry which is preliminary data.</text>
</comment>
<gene>
    <name evidence="1" type="ORF">P6P90_14225</name>
</gene>
<name>A0ABT6H6Y6_9BACI</name>
<reference evidence="1 2" key="1">
    <citation type="submission" date="2023-04" db="EMBL/GenBank/DDBJ databases">
        <title>Ectobacillus antri isolated from activated sludge.</title>
        <authorList>
            <person name="Yan P."/>
            <person name="Liu X."/>
        </authorList>
    </citation>
    <scope>NUCLEOTIDE SEQUENCE [LARGE SCALE GENOMIC DNA]</scope>
    <source>
        <strain evidence="1 2">C18H</strain>
    </source>
</reference>
<proteinExistence type="predicted"/>